<dbReference type="EMBL" id="SRID01000025">
    <property type="protein sequence ID" value="TGB16690.1"/>
    <property type="molecule type" value="Genomic_DNA"/>
</dbReference>
<evidence type="ECO:0000313" key="3">
    <source>
        <dbReference type="EMBL" id="TGB16690.1"/>
    </source>
</evidence>
<gene>
    <name evidence="3" type="ORF">E4099_04865</name>
</gene>
<feature type="signal peptide" evidence="1">
    <location>
        <begin position="1"/>
        <end position="25"/>
    </location>
</feature>
<feature type="chain" id="PRO_5021258381" description="Ricin B lectin domain-containing protein" evidence="1">
    <location>
        <begin position="26"/>
        <end position="216"/>
    </location>
</feature>
<organism evidence="3 4">
    <name type="scientific">Streptomyces palmae</name>
    <dbReference type="NCBI Taxonomy" id="1701085"/>
    <lineage>
        <taxon>Bacteria</taxon>
        <taxon>Bacillati</taxon>
        <taxon>Actinomycetota</taxon>
        <taxon>Actinomycetes</taxon>
        <taxon>Kitasatosporales</taxon>
        <taxon>Streptomycetaceae</taxon>
        <taxon>Streptomyces</taxon>
    </lineage>
</organism>
<dbReference type="InterPro" id="IPR035992">
    <property type="entry name" value="Ricin_B-like_lectins"/>
</dbReference>
<dbReference type="Proteomes" id="UP000297948">
    <property type="component" value="Unassembled WGS sequence"/>
</dbReference>
<sequence>MSRIAKTFVAMAVVALSTATAPAFGASTASSLPTPQKDPGATVQRLTPTEMADLKSRAPEKFERMVNMVSKSRESSRAGASGLASTDEPTVYRLLNEASGKCLAIGSSSTEDGAHAIQWHCLNTYGQLWFSDDDNHIINFNSGKLLAIGSSSMENGAHAIQWDYTGSDGQRWYFDTHNHIINGNSAKFLAIGSSSTEDGAHAIQWDETGSAGQRWL</sequence>
<dbReference type="Gene3D" id="2.80.10.50">
    <property type="match status" value="1"/>
</dbReference>
<keyword evidence="1" id="KW-0732">Signal</keyword>
<dbReference type="SMART" id="SM00458">
    <property type="entry name" value="RICIN"/>
    <property type="match status" value="1"/>
</dbReference>
<comment type="caution">
    <text evidence="3">The sequence shown here is derived from an EMBL/GenBank/DDBJ whole genome shotgun (WGS) entry which is preliminary data.</text>
</comment>
<evidence type="ECO:0000313" key="4">
    <source>
        <dbReference type="Proteomes" id="UP000297948"/>
    </source>
</evidence>
<name>A0A4Z0HBQ9_9ACTN</name>
<dbReference type="CDD" id="cd00161">
    <property type="entry name" value="beta-trefoil_Ricin-like"/>
    <property type="match status" value="1"/>
</dbReference>
<evidence type="ECO:0000256" key="1">
    <source>
        <dbReference type="SAM" id="SignalP"/>
    </source>
</evidence>
<keyword evidence="4" id="KW-1185">Reference proteome</keyword>
<dbReference type="RefSeq" id="WP_135337683.1">
    <property type="nucleotide sequence ID" value="NZ_JBHLTX010000042.1"/>
</dbReference>
<evidence type="ECO:0000259" key="2">
    <source>
        <dbReference type="SMART" id="SM00458"/>
    </source>
</evidence>
<dbReference type="OrthoDB" id="4204978at2"/>
<dbReference type="PROSITE" id="PS50231">
    <property type="entry name" value="RICIN_B_LECTIN"/>
    <property type="match status" value="1"/>
</dbReference>
<dbReference type="InterPro" id="IPR000772">
    <property type="entry name" value="Ricin_B_lectin"/>
</dbReference>
<reference evidence="3 4" key="1">
    <citation type="submission" date="2019-03" db="EMBL/GenBank/DDBJ databases">
        <authorList>
            <person name="Gonzalez-Pimentel J.L."/>
        </authorList>
    </citation>
    <scope>NUCLEOTIDE SEQUENCE [LARGE SCALE GENOMIC DNA]</scope>
    <source>
        <strain evidence="3 4">JCM 31289</strain>
    </source>
</reference>
<dbReference type="SUPFAM" id="SSF50370">
    <property type="entry name" value="Ricin B-like lectins"/>
    <property type="match status" value="1"/>
</dbReference>
<proteinExistence type="predicted"/>
<accession>A0A4Z0HBQ9</accession>
<dbReference type="Pfam" id="PF00652">
    <property type="entry name" value="Ricin_B_lectin"/>
    <property type="match status" value="1"/>
</dbReference>
<feature type="domain" description="Ricin B lectin" evidence="2">
    <location>
        <begin position="89"/>
        <end position="216"/>
    </location>
</feature>
<protein>
    <recommendedName>
        <fullName evidence="2">Ricin B lectin domain-containing protein</fullName>
    </recommendedName>
</protein>
<dbReference type="AlphaFoldDB" id="A0A4Z0HBQ9"/>